<dbReference type="InterPro" id="IPR025412">
    <property type="entry name" value="DUF4304"/>
</dbReference>
<gene>
    <name evidence="1" type="ORF">GCM10009844_44000</name>
</gene>
<dbReference type="Proteomes" id="UP001501771">
    <property type="component" value="Unassembled WGS sequence"/>
</dbReference>
<evidence type="ECO:0000313" key="1">
    <source>
        <dbReference type="EMBL" id="GAA2156089.1"/>
    </source>
</evidence>
<dbReference type="Pfam" id="PF14137">
    <property type="entry name" value="DUF4304"/>
    <property type="match status" value="1"/>
</dbReference>
<sequence>MGEAQERLDRLLKTVWGPALRDLGFKGSGKVWTLPDENDWAMLGFQTSQASTADEAKFTINLMVVGKTAWDEARTRNSFYSGKPSPNTIAHHRYVQRAGHLTHGRDHWWRLAGDGRNEQHIRDEVLDNLLNVIVPKLKSEMADQTPGPRGTFEGVGRG</sequence>
<protein>
    <recommendedName>
        <fullName evidence="3">DUF4304 domain-containing protein</fullName>
    </recommendedName>
</protein>
<evidence type="ECO:0008006" key="3">
    <source>
        <dbReference type="Google" id="ProtNLM"/>
    </source>
</evidence>
<accession>A0ABP5LXT8</accession>
<keyword evidence="2" id="KW-1185">Reference proteome</keyword>
<reference evidence="2" key="1">
    <citation type="journal article" date="2019" name="Int. J. Syst. Evol. Microbiol.">
        <title>The Global Catalogue of Microorganisms (GCM) 10K type strain sequencing project: providing services to taxonomists for standard genome sequencing and annotation.</title>
        <authorList>
            <consortium name="The Broad Institute Genomics Platform"/>
            <consortium name="The Broad Institute Genome Sequencing Center for Infectious Disease"/>
            <person name="Wu L."/>
            <person name="Ma J."/>
        </authorList>
    </citation>
    <scope>NUCLEOTIDE SEQUENCE [LARGE SCALE GENOMIC DNA]</scope>
    <source>
        <strain evidence="2">JCM 16022</strain>
    </source>
</reference>
<organism evidence="1 2">
    <name type="scientific">Nocardioides koreensis</name>
    <dbReference type="NCBI Taxonomy" id="433651"/>
    <lineage>
        <taxon>Bacteria</taxon>
        <taxon>Bacillati</taxon>
        <taxon>Actinomycetota</taxon>
        <taxon>Actinomycetes</taxon>
        <taxon>Propionibacteriales</taxon>
        <taxon>Nocardioidaceae</taxon>
        <taxon>Nocardioides</taxon>
    </lineage>
</organism>
<name>A0ABP5LXT8_9ACTN</name>
<dbReference type="EMBL" id="BAAAQR010000018">
    <property type="protein sequence ID" value="GAA2156089.1"/>
    <property type="molecule type" value="Genomic_DNA"/>
</dbReference>
<proteinExistence type="predicted"/>
<dbReference type="RefSeq" id="WP_344157880.1">
    <property type="nucleotide sequence ID" value="NZ_BAAAQR010000018.1"/>
</dbReference>
<comment type="caution">
    <text evidence="1">The sequence shown here is derived from an EMBL/GenBank/DDBJ whole genome shotgun (WGS) entry which is preliminary data.</text>
</comment>
<evidence type="ECO:0000313" key="2">
    <source>
        <dbReference type="Proteomes" id="UP001501771"/>
    </source>
</evidence>